<gene>
    <name evidence="1" type="ORF">Patl1_20288</name>
</gene>
<keyword evidence="2" id="KW-1185">Reference proteome</keyword>
<protein>
    <submittedName>
        <fullName evidence="1">Uncharacterized protein</fullName>
    </submittedName>
</protein>
<accession>A0ACC1BI95</accession>
<evidence type="ECO:0000313" key="1">
    <source>
        <dbReference type="EMBL" id="KAJ0098573.1"/>
    </source>
</evidence>
<evidence type="ECO:0000313" key="2">
    <source>
        <dbReference type="Proteomes" id="UP001164250"/>
    </source>
</evidence>
<reference evidence="2" key="1">
    <citation type="journal article" date="2023" name="G3 (Bethesda)">
        <title>Genome assembly and association tests identify interacting loci associated with vigor, precocity, and sex in interspecific pistachio rootstocks.</title>
        <authorList>
            <person name="Palmer W."/>
            <person name="Jacygrad E."/>
            <person name="Sagayaradj S."/>
            <person name="Cavanaugh K."/>
            <person name="Han R."/>
            <person name="Bertier L."/>
            <person name="Beede B."/>
            <person name="Kafkas S."/>
            <person name="Golino D."/>
            <person name="Preece J."/>
            <person name="Michelmore R."/>
        </authorList>
    </citation>
    <scope>NUCLEOTIDE SEQUENCE [LARGE SCALE GENOMIC DNA]</scope>
</reference>
<organism evidence="1 2">
    <name type="scientific">Pistacia atlantica</name>
    <dbReference type="NCBI Taxonomy" id="434234"/>
    <lineage>
        <taxon>Eukaryota</taxon>
        <taxon>Viridiplantae</taxon>
        <taxon>Streptophyta</taxon>
        <taxon>Embryophyta</taxon>
        <taxon>Tracheophyta</taxon>
        <taxon>Spermatophyta</taxon>
        <taxon>Magnoliopsida</taxon>
        <taxon>eudicotyledons</taxon>
        <taxon>Gunneridae</taxon>
        <taxon>Pentapetalae</taxon>
        <taxon>rosids</taxon>
        <taxon>malvids</taxon>
        <taxon>Sapindales</taxon>
        <taxon>Anacardiaceae</taxon>
        <taxon>Pistacia</taxon>
    </lineage>
</organism>
<dbReference type="Proteomes" id="UP001164250">
    <property type="component" value="Chromosome 4"/>
</dbReference>
<comment type="caution">
    <text evidence="1">The sequence shown here is derived from an EMBL/GenBank/DDBJ whole genome shotgun (WGS) entry which is preliminary data.</text>
</comment>
<name>A0ACC1BI95_9ROSI</name>
<proteinExistence type="predicted"/>
<sequence>MHHLSFGVSVARLKEGTKLVLLAELAVERLLS</sequence>
<dbReference type="EMBL" id="CM047900">
    <property type="protein sequence ID" value="KAJ0098573.1"/>
    <property type="molecule type" value="Genomic_DNA"/>
</dbReference>